<dbReference type="OrthoDB" id="9979630at2"/>
<dbReference type="RefSeq" id="WP_066133976.1">
    <property type="nucleotide sequence ID" value="NZ_FKIF01000010.1"/>
</dbReference>
<sequence>MATPLTVIKKLPKPWKLGGKDVTEIEVREPLLGDSLEAEKEASPSLQPTAFQVALACQVLVRAGDDTGPFAPAQFKSLNGKQWAVIREAMNEAEKLGEA</sequence>
<organism evidence="1 2">
    <name type="scientific">Bordetella ansorpii</name>
    <dbReference type="NCBI Taxonomy" id="288768"/>
    <lineage>
        <taxon>Bacteria</taxon>
        <taxon>Pseudomonadati</taxon>
        <taxon>Pseudomonadota</taxon>
        <taxon>Betaproteobacteria</taxon>
        <taxon>Burkholderiales</taxon>
        <taxon>Alcaligenaceae</taxon>
        <taxon>Bordetella</taxon>
    </lineage>
</organism>
<dbReference type="Proteomes" id="UP000076848">
    <property type="component" value="Unassembled WGS sequence"/>
</dbReference>
<dbReference type="EMBL" id="FKIF01000010">
    <property type="protein sequence ID" value="SAI74566.1"/>
    <property type="molecule type" value="Genomic_DNA"/>
</dbReference>
<proteinExistence type="predicted"/>
<reference evidence="1 2" key="1">
    <citation type="submission" date="2016-04" db="EMBL/GenBank/DDBJ databases">
        <authorList>
            <consortium name="Pathogen Informatics"/>
        </authorList>
    </citation>
    <scope>NUCLEOTIDE SEQUENCE [LARGE SCALE GENOMIC DNA]</scope>
    <source>
        <strain evidence="1 2">H050680373</strain>
    </source>
</reference>
<accession>A0A157SX84</accession>
<dbReference type="AlphaFoldDB" id="A0A157SX84"/>
<dbReference type="STRING" id="288768.SAMEA3906486_05282"/>
<keyword evidence="2" id="KW-1185">Reference proteome</keyword>
<evidence type="ECO:0000313" key="1">
    <source>
        <dbReference type="EMBL" id="SAI74566.1"/>
    </source>
</evidence>
<evidence type="ECO:0000313" key="2">
    <source>
        <dbReference type="Proteomes" id="UP000076848"/>
    </source>
</evidence>
<name>A0A157SX84_9BORD</name>
<protein>
    <recommendedName>
        <fullName evidence="3">Phage protein</fullName>
    </recommendedName>
</protein>
<gene>
    <name evidence="1" type="ORF">SAMEA3906486_05282</name>
</gene>
<evidence type="ECO:0008006" key="3">
    <source>
        <dbReference type="Google" id="ProtNLM"/>
    </source>
</evidence>